<feature type="coiled-coil region" evidence="1">
    <location>
        <begin position="42"/>
        <end position="76"/>
    </location>
</feature>
<proteinExistence type="predicted"/>
<dbReference type="RefSeq" id="WP_066184479.1">
    <property type="nucleotide sequence ID" value="NZ_LCUJ01000006.1"/>
</dbReference>
<feature type="transmembrane region" description="Helical" evidence="2">
    <location>
        <begin position="12"/>
        <end position="33"/>
    </location>
</feature>
<protein>
    <recommendedName>
        <fullName evidence="5">PilN domain-containing protein</fullName>
    </recommendedName>
</protein>
<keyword evidence="2" id="KW-0472">Membrane</keyword>
<dbReference type="Proteomes" id="UP000093281">
    <property type="component" value="Unassembled WGS sequence"/>
</dbReference>
<comment type="caution">
    <text evidence="3">The sequence shown here is derived from an EMBL/GenBank/DDBJ whole genome shotgun (WGS) entry which is preliminary data.</text>
</comment>
<evidence type="ECO:0000256" key="2">
    <source>
        <dbReference type="SAM" id="Phobius"/>
    </source>
</evidence>
<evidence type="ECO:0000313" key="4">
    <source>
        <dbReference type="Proteomes" id="UP000093281"/>
    </source>
</evidence>
<sequence>MISFSRKKVKNITKISIIVLAIYSSIFFLYSGFEYYQTMQEKNELLKELDIKKLQTEQIKDNIKDIDNKKSQLKARFLNKEELDKKLKSVFKNYSLADYRLSLVDSKMICVDRFMLIVNLDASSKEGIQAGERILGYLGKVQRKKGFDTLYFVDYIQKAR</sequence>
<name>A0A1C0B5U8_9BACT</name>
<dbReference type="AlphaFoldDB" id="A0A1C0B5U8"/>
<keyword evidence="2" id="KW-0812">Transmembrane</keyword>
<keyword evidence="2" id="KW-1133">Transmembrane helix</keyword>
<dbReference type="STRING" id="544718.AAX25_01497"/>
<organism evidence="3 4">
    <name type="scientific">Aliarcobacter thereius</name>
    <dbReference type="NCBI Taxonomy" id="544718"/>
    <lineage>
        <taxon>Bacteria</taxon>
        <taxon>Pseudomonadati</taxon>
        <taxon>Campylobacterota</taxon>
        <taxon>Epsilonproteobacteria</taxon>
        <taxon>Campylobacterales</taxon>
        <taxon>Arcobacteraceae</taxon>
        <taxon>Aliarcobacter</taxon>
    </lineage>
</organism>
<evidence type="ECO:0000256" key="1">
    <source>
        <dbReference type="SAM" id="Coils"/>
    </source>
</evidence>
<gene>
    <name evidence="3" type="ORF">AAX29_01647</name>
</gene>
<evidence type="ECO:0008006" key="5">
    <source>
        <dbReference type="Google" id="ProtNLM"/>
    </source>
</evidence>
<dbReference type="OrthoDB" id="5344100at2"/>
<keyword evidence="1" id="KW-0175">Coiled coil</keyword>
<dbReference type="EMBL" id="LCUJ01000006">
    <property type="protein sequence ID" value="OCL98408.1"/>
    <property type="molecule type" value="Genomic_DNA"/>
</dbReference>
<accession>A0A1C0B5U8</accession>
<evidence type="ECO:0000313" key="3">
    <source>
        <dbReference type="EMBL" id="OCL98408.1"/>
    </source>
</evidence>
<reference evidence="4" key="1">
    <citation type="submission" date="2015-05" db="EMBL/GenBank/DDBJ databases">
        <authorList>
            <person name="Rovetto F."/>
            <person name="Cocolin L."/>
            <person name="Illeghems K."/>
            <person name="Van Nieuwerburgh F."/>
            <person name="Houf K."/>
        </authorList>
    </citation>
    <scope>NUCLEOTIDE SEQUENCE [LARGE SCALE GENOMIC DNA]</scope>
    <source>
        <strain evidence="4">DU22</strain>
    </source>
</reference>